<evidence type="ECO:0000313" key="8">
    <source>
        <dbReference type="Proteomes" id="UP000000600"/>
    </source>
</evidence>
<dbReference type="GO" id="GO:0044773">
    <property type="term" value="P:mitotic DNA damage checkpoint signaling"/>
    <property type="evidence" value="ECO:0000318"/>
    <property type="project" value="GO_Central"/>
</dbReference>
<dbReference type="PANTHER" id="PTHR24348:SF22">
    <property type="entry name" value="NON-SPECIFIC SERINE_THREONINE PROTEIN KINASE"/>
    <property type="match status" value="1"/>
</dbReference>
<keyword evidence="8" id="KW-1185">Reference proteome</keyword>
<dbReference type="GO" id="GO:0004674">
    <property type="term" value="F:protein serine/threonine kinase activity"/>
    <property type="evidence" value="ECO:0000318"/>
    <property type="project" value="GO_Central"/>
</dbReference>
<dbReference type="PANTHER" id="PTHR24348">
    <property type="entry name" value="SERINE/THREONINE-PROTEIN KINASE UNC-51-RELATED"/>
    <property type="match status" value="1"/>
</dbReference>
<dbReference type="GeneID" id="5017935"/>
<keyword evidence="1" id="KW-0808">Transferase</keyword>
<evidence type="ECO:0000256" key="3">
    <source>
        <dbReference type="ARBA" id="ARBA00022777"/>
    </source>
</evidence>
<dbReference type="FunFam" id="1.10.510.10:FF:001627">
    <property type="entry name" value="Protein kinase, putative"/>
    <property type="match status" value="1"/>
</dbReference>
<evidence type="ECO:0000313" key="7">
    <source>
        <dbReference type="EMBL" id="CAK64753.1"/>
    </source>
</evidence>
<dbReference type="InParanoid" id="A0C1T6"/>
<dbReference type="KEGG" id="ptm:GSPATT00034230001"/>
<dbReference type="Gene3D" id="1.10.510.10">
    <property type="entry name" value="Transferase(Phosphotransferase) domain 1"/>
    <property type="match status" value="1"/>
</dbReference>
<reference evidence="7 8" key="1">
    <citation type="journal article" date="2006" name="Nature">
        <title>Global trends of whole-genome duplications revealed by the ciliate Paramecium tetraurelia.</title>
        <authorList>
            <consortium name="Genoscope"/>
            <person name="Aury J.-M."/>
            <person name="Jaillon O."/>
            <person name="Duret L."/>
            <person name="Noel B."/>
            <person name="Jubin C."/>
            <person name="Porcel B.M."/>
            <person name="Segurens B."/>
            <person name="Daubin V."/>
            <person name="Anthouard V."/>
            <person name="Aiach N."/>
            <person name="Arnaiz O."/>
            <person name="Billaut A."/>
            <person name="Beisson J."/>
            <person name="Blanc I."/>
            <person name="Bouhouche K."/>
            <person name="Camara F."/>
            <person name="Duharcourt S."/>
            <person name="Guigo R."/>
            <person name="Gogendeau D."/>
            <person name="Katinka M."/>
            <person name="Keller A.-M."/>
            <person name="Kissmehl R."/>
            <person name="Klotz C."/>
            <person name="Koll F."/>
            <person name="Le Moue A."/>
            <person name="Lepere C."/>
            <person name="Malinsky S."/>
            <person name="Nowacki M."/>
            <person name="Nowak J.K."/>
            <person name="Plattner H."/>
            <person name="Poulain J."/>
            <person name="Ruiz F."/>
            <person name="Serrano V."/>
            <person name="Zagulski M."/>
            <person name="Dessen P."/>
            <person name="Betermier M."/>
            <person name="Weissenbach J."/>
            <person name="Scarpelli C."/>
            <person name="Schachter V."/>
            <person name="Sperling L."/>
            <person name="Meyer E."/>
            <person name="Cohen J."/>
            <person name="Wincker P."/>
        </authorList>
    </citation>
    <scope>NUCLEOTIDE SEQUENCE [LARGE SCALE GENOMIC DNA]</scope>
    <source>
        <strain evidence="7 8">Stock d4-2</strain>
    </source>
</reference>
<feature type="compositionally biased region" description="Low complexity" evidence="5">
    <location>
        <begin position="328"/>
        <end position="346"/>
    </location>
</feature>
<feature type="region of interest" description="Disordered" evidence="5">
    <location>
        <begin position="328"/>
        <end position="352"/>
    </location>
</feature>
<dbReference type="InterPro" id="IPR011009">
    <property type="entry name" value="Kinase-like_dom_sf"/>
</dbReference>
<organism evidence="7 8">
    <name type="scientific">Paramecium tetraurelia</name>
    <dbReference type="NCBI Taxonomy" id="5888"/>
    <lineage>
        <taxon>Eukaryota</taxon>
        <taxon>Sar</taxon>
        <taxon>Alveolata</taxon>
        <taxon>Ciliophora</taxon>
        <taxon>Intramacronucleata</taxon>
        <taxon>Oligohymenophorea</taxon>
        <taxon>Peniculida</taxon>
        <taxon>Parameciidae</taxon>
        <taxon>Paramecium</taxon>
    </lineage>
</organism>
<dbReference type="GO" id="GO:0005737">
    <property type="term" value="C:cytoplasm"/>
    <property type="evidence" value="ECO:0000318"/>
    <property type="project" value="GO_Central"/>
</dbReference>
<dbReference type="GO" id="GO:0010506">
    <property type="term" value="P:regulation of autophagy"/>
    <property type="evidence" value="ECO:0007669"/>
    <property type="project" value="InterPro"/>
</dbReference>
<dbReference type="OMA" id="VYSPDQR"/>
<dbReference type="EMBL" id="CT868033">
    <property type="protein sequence ID" value="CAK64753.1"/>
    <property type="molecule type" value="Genomic_DNA"/>
</dbReference>
<dbReference type="OrthoDB" id="5337378at2759"/>
<protein>
    <recommendedName>
        <fullName evidence="6">Protein kinase domain-containing protein</fullName>
    </recommendedName>
</protein>
<dbReference type="eggNOG" id="KOG0575">
    <property type="taxonomic scope" value="Eukaryota"/>
</dbReference>
<dbReference type="Proteomes" id="UP000000600">
    <property type="component" value="Unassembled WGS sequence"/>
</dbReference>
<sequence length="486" mass="57526">MQIGEILIIDEYQISIGENITDKLYDCKSTRNSYIAYCARLIPMQEQHLQMHYEMQFQIHEILYKNRNNQNLVYVHLVRKLKERNLIVIIMEKCETTLQQIWDQKKKFDDFKIDEFFIQFLNGYRVLYQEFIIHRNIKPENIQVKYVNGKPIFKIANFAIAKIFLKDDDSPLEKIGTPAYAAPEISPIQQDLELSYCFNSIKNIENHKSQIDIYSIGLILYQMVYGSLPFDSQVIEIIKFLNQIKLQTLQLQGNSKYIELIEQMLVYSPDQRIPFQQVFQRFEQELNNVGSQIFQFNKLPGMNPFLSFGQHPENINSQRFPTIINKNNNNFNNSNGSNINNSNNNNQHPQHKGQPNFLRIYSIQQQCFPSRNQLNQPLFQQMHNPKKEVIEYLKALLYDFDAVVSDSIKQEIKTHLESGDEIFQEVNLKKLLNVFKFDPNKVNHYTKLLNFYYSIFSILKNPGIQNQHKISESQQKDFIKQIHQQK</sequence>
<dbReference type="PROSITE" id="PS50011">
    <property type="entry name" value="PROTEIN_KINASE_DOM"/>
    <property type="match status" value="1"/>
</dbReference>
<keyword evidence="3" id="KW-0418">Kinase</keyword>
<dbReference type="RefSeq" id="XP_001432150.1">
    <property type="nucleotide sequence ID" value="XM_001432113.1"/>
</dbReference>
<evidence type="ECO:0000256" key="1">
    <source>
        <dbReference type="ARBA" id="ARBA00022679"/>
    </source>
</evidence>
<evidence type="ECO:0000259" key="6">
    <source>
        <dbReference type="PROSITE" id="PS50011"/>
    </source>
</evidence>
<evidence type="ECO:0000256" key="4">
    <source>
        <dbReference type="ARBA" id="ARBA00022840"/>
    </source>
</evidence>
<evidence type="ECO:0000256" key="2">
    <source>
        <dbReference type="ARBA" id="ARBA00022741"/>
    </source>
</evidence>
<dbReference type="AlphaFoldDB" id="A0C1T6"/>
<dbReference type="Pfam" id="PF00069">
    <property type="entry name" value="Pkinase"/>
    <property type="match status" value="1"/>
</dbReference>
<name>A0C1T6_PARTE</name>
<dbReference type="STRING" id="5888.A0C1T6"/>
<accession>A0C1T6</accession>
<dbReference type="SMART" id="SM00220">
    <property type="entry name" value="S_TKc"/>
    <property type="match status" value="1"/>
</dbReference>
<keyword evidence="4" id="KW-0067">ATP-binding</keyword>
<dbReference type="InterPro" id="IPR045269">
    <property type="entry name" value="Atg1-like"/>
</dbReference>
<dbReference type="HOGENOM" id="CLU_041984_0_0_1"/>
<dbReference type="GO" id="GO:0005634">
    <property type="term" value="C:nucleus"/>
    <property type="evidence" value="ECO:0000318"/>
    <property type="project" value="GO_Central"/>
</dbReference>
<feature type="domain" description="Protein kinase" evidence="6">
    <location>
        <begin position="10"/>
        <end position="306"/>
    </location>
</feature>
<dbReference type="SUPFAM" id="SSF56112">
    <property type="entry name" value="Protein kinase-like (PK-like)"/>
    <property type="match status" value="1"/>
</dbReference>
<dbReference type="InterPro" id="IPR000719">
    <property type="entry name" value="Prot_kinase_dom"/>
</dbReference>
<dbReference type="GO" id="GO:0005524">
    <property type="term" value="F:ATP binding"/>
    <property type="evidence" value="ECO:0007669"/>
    <property type="project" value="UniProtKB-KW"/>
</dbReference>
<gene>
    <name evidence="7" type="ORF">GSPATT00034230001</name>
</gene>
<proteinExistence type="predicted"/>
<evidence type="ECO:0000256" key="5">
    <source>
        <dbReference type="SAM" id="MobiDB-lite"/>
    </source>
</evidence>
<keyword evidence="2" id="KW-0547">Nucleotide-binding</keyword>